<name>A0A6J5QYY8_9CAUD</name>
<protein>
    <submittedName>
        <fullName evidence="3">Uncharacterized protein</fullName>
    </submittedName>
</protein>
<sequence length="82" mass="8855">MDENIKARLTFAVTLMVSATLCIAVLAMVCALLFGLWSQQVDNSEIFKLISPAFQTIIGGFIGLLAGVKLSHDDDVPPCKKD</sequence>
<organism evidence="3">
    <name type="scientific">uncultured Caudovirales phage</name>
    <dbReference type="NCBI Taxonomy" id="2100421"/>
    <lineage>
        <taxon>Viruses</taxon>
        <taxon>Duplodnaviria</taxon>
        <taxon>Heunggongvirae</taxon>
        <taxon>Uroviricota</taxon>
        <taxon>Caudoviricetes</taxon>
        <taxon>Peduoviridae</taxon>
        <taxon>Maltschvirus</taxon>
        <taxon>Maltschvirus maltsch</taxon>
    </lineage>
</organism>
<keyword evidence="1" id="KW-1133">Transmembrane helix</keyword>
<gene>
    <name evidence="3" type="ORF">UFOVP1207_30</name>
    <name evidence="2" type="ORF">UFOVP474_34</name>
</gene>
<feature type="transmembrane region" description="Helical" evidence="1">
    <location>
        <begin position="12"/>
        <end position="37"/>
    </location>
</feature>
<evidence type="ECO:0000313" key="3">
    <source>
        <dbReference type="EMBL" id="CAB4189840.1"/>
    </source>
</evidence>
<evidence type="ECO:0000313" key="2">
    <source>
        <dbReference type="EMBL" id="CAB4145715.1"/>
    </source>
</evidence>
<evidence type="ECO:0000256" key="1">
    <source>
        <dbReference type="SAM" id="Phobius"/>
    </source>
</evidence>
<accession>A0A6J5QYY8</accession>
<keyword evidence="1" id="KW-0812">Transmembrane</keyword>
<dbReference type="EMBL" id="LR796445">
    <property type="protein sequence ID" value="CAB4145715.1"/>
    <property type="molecule type" value="Genomic_DNA"/>
</dbReference>
<proteinExistence type="predicted"/>
<dbReference type="EMBL" id="LR797155">
    <property type="protein sequence ID" value="CAB4189840.1"/>
    <property type="molecule type" value="Genomic_DNA"/>
</dbReference>
<reference evidence="3" key="1">
    <citation type="submission" date="2020-05" db="EMBL/GenBank/DDBJ databases">
        <authorList>
            <person name="Chiriac C."/>
            <person name="Salcher M."/>
            <person name="Ghai R."/>
            <person name="Kavagutti S V."/>
        </authorList>
    </citation>
    <scope>NUCLEOTIDE SEQUENCE</scope>
</reference>
<keyword evidence="1" id="KW-0472">Membrane</keyword>
<feature type="transmembrane region" description="Helical" evidence="1">
    <location>
        <begin position="49"/>
        <end position="68"/>
    </location>
</feature>